<comment type="caution">
    <text evidence="1">The sequence shown here is derived from an EMBL/GenBank/DDBJ whole genome shotgun (WGS) entry which is preliminary data.</text>
</comment>
<proteinExistence type="predicted"/>
<protein>
    <submittedName>
        <fullName evidence="1">(Mediterranean fruit fly) hypothetical protein</fullName>
    </submittedName>
</protein>
<gene>
    <name evidence="1" type="ORF">CCAP1982_LOCUS8053</name>
</gene>
<sequence>MSADARTITTTLRDGVRAHLAHLTQPFMYIHPYSHSRRTRTDNGAGECTFLHHWSTLSHMSVCWLLVGRSEHGSITATQHRYPPLSVRHVVAVWSHAIPPPSPPRCMRAVLRLCPSSDPPTVQTIYL</sequence>
<evidence type="ECO:0000313" key="2">
    <source>
        <dbReference type="Proteomes" id="UP000606786"/>
    </source>
</evidence>
<accession>A0A811ULA3</accession>
<dbReference type="Proteomes" id="UP000606786">
    <property type="component" value="Unassembled WGS sequence"/>
</dbReference>
<keyword evidence="2" id="KW-1185">Reference proteome</keyword>
<organism evidence="1 2">
    <name type="scientific">Ceratitis capitata</name>
    <name type="common">Mediterranean fruit fly</name>
    <name type="synonym">Tephritis capitata</name>
    <dbReference type="NCBI Taxonomy" id="7213"/>
    <lineage>
        <taxon>Eukaryota</taxon>
        <taxon>Metazoa</taxon>
        <taxon>Ecdysozoa</taxon>
        <taxon>Arthropoda</taxon>
        <taxon>Hexapoda</taxon>
        <taxon>Insecta</taxon>
        <taxon>Pterygota</taxon>
        <taxon>Neoptera</taxon>
        <taxon>Endopterygota</taxon>
        <taxon>Diptera</taxon>
        <taxon>Brachycera</taxon>
        <taxon>Muscomorpha</taxon>
        <taxon>Tephritoidea</taxon>
        <taxon>Tephritidae</taxon>
        <taxon>Ceratitis</taxon>
        <taxon>Ceratitis</taxon>
    </lineage>
</organism>
<evidence type="ECO:0000313" key="1">
    <source>
        <dbReference type="EMBL" id="CAD6999531.1"/>
    </source>
</evidence>
<name>A0A811ULA3_CERCA</name>
<reference evidence="1" key="1">
    <citation type="submission" date="2020-11" db="EMBL/GenBank/DDBJ databases">
        <authorList>
            <person name="Whitehead M."/>
        </authorList>
    </citation>
    <scope>NUCLEOTIDE SEQUENCE</scope>
    <source>
        <strain evidence="1">EGII</strain>
    </source>
</reference>
<dbReference type="EMBL" id="CAJHJT010000012">
    <property type="protein sequence ID" value="CAD6999531.1"/>
    <property type="molecule type" value="Genomic_DNA"/>
</dbReference>
<dbReference type="AlphaFoldDB" id="A0A811ULA3"/>